<dbReference type="GO" id="GO:0000140">
    <property type="term" value="F:acylglycerone-phosphate reductase (NADP+) activity"/>
    <property type="evidence" value="ECO:0007669"/>
    <property type="project" value="TreeGrafter"/>
</dbReference>
<keyword evidence="3" id="KW-0560">Oxidoreductase</keyword>
<dbReference type="GO" id="GO:0004806">
    <property type="term" value="F:triacylglycerol lipase activity"/>
    <property type="evidence" value="ECO:0007669"/>
    <property type="project" value="TreeGrafter"/>
</dbReference>
<dbReference type="InterPro" id="IPR036291">
    <property type="entry name" value="NAD(P)-bd_dom_sf"/>
</dbReference>
<dbReference type="PRINTS" id="PR00081">
    <property type="entry name" value="GDHRDH"/>
</dbReference>
<dbReference type="GO" id="GO:0006654">
    <property type="term" value="P:phosphatidic acid biosynthetic process"/>
    <property type="evidence" value="ECO:0007669"/>
    <property type="project" value="TreeGrafter"/>
</dbReference>
<dbReference type="Gene3D" id="3.40.50.720">
    <property type="entry name" value="NAD(P)-binding Rossmann-like Domain"/>
    <property type="match status" value="1"/>
</dbReference>
<dbReference type="EMBL" id="KZ613469">
    <property type="protein sequence ID" value="PMD25644.1"/>
    <property type="molecule type" value="Genomic_DNA"/>
</dbReference>
<accession>A0A2J6QHA3</accession>
<dbReference type="PRINTS" id="PR00080">
    <property type="entry name" value="SDRFAMILY"/>
</dbReference>
<dbReference type="InterPro" id="IPR020904">
    <property type="entry name" value="Sc_DH/Rdtase_CS"/>
</dbReference>
<dbReference type="SUPFAM" id="SSF51735">
    <property type="entry name" value="NAD(P)-binding Rossmann-fold domains"/>
    <property type="match status" value="1"/>
</dbReference>
<dbReference type="Pfam" id="PF00106">
    <property type="entry name" value="adh_short"/>
    <property type="match status" value="1"/>
</dbReference>
<dbReference type="OrthoDB" id="2102561at2759"/>
<dbReference type="GO" id="GO:0019433">
    <property type="term" value="P:triglyceride catabolic process"/>
    <property type="evidence" value="ECO:0007669"/>
    <property type="project" value="TreeGrafter"/>
</dbReference>
<keyword evidence="2" id="KW-0521">NADP</keyword>
<dbReference type="PANTHER" id="PTHR44169">
    <property type="entry name" value="NADPH-DEPENDENT 1-ACYLDIHYDROXYACETONE PHOSPHATE REDUCTASE"/>
    <property type="match status" value="1"/>
</dbReference>
<proteinExistence type="inferred from homology"/>
<gene>
    <name evidence="5" type="ORF">NA56DRAFT_618518</name>
</gene>
<dbReference type="GO" id="GO:0005811">
    <property type="term" value="C:lipid droplet"/>
    <property type="evidence" value="ECO:0007669"/>
    <property type="project" value="TreeGrafter"/>
</dbReference>
<dbReference type="FunFam" id="3.40.50.720:FF:000261">
    <property type="entry name" value="NADPH-dependent 1-acyldihydroxyacetone phosphate reductase"/>
    <property type="match status" value="1"/>
</dbReference>
<evidence type="ECO:0000313" key="5">
    <source>
        <dbReference type="EMBL" id="PMD25644.1"/>
    </source>
</evidence>
<evidence type="ECO:0000256" key="1">
    <source>
        <dbReference type="ARBA" id="ARBA00006484"/>
    </source>
</evidence>
<comment type="similarity">
    <text evidence="1 4">Belongs to the short-chain dehydrogenases/reductases (SDR) family.</text>
</comment>
<keyword evidence="6" id="KW-1185">Reference proteome</keyword>
<evidence type="ECO:0000256" key="2">
    <source>
        <dbReference type="ARBA" id="ARBA00022857"/>
    </source>
</evidence>
<evidence type="ECO:0000313" key="6">
    <source>
        <dbReference type="Proteomes" id="UP000235672"/>
    </source>
</evidence>
<organism evidence="5 6">
    <name type="scientific">Hyaloscypha hepaticicola</name>
    <dbReference type="NCBI Taxonomy" id="2082293"/>
    <lineage>
        <taxon>Eukaryota</taxon>
        <taxon>Fungi</taxon>
        <taxon>Dikarya</taxon>
        <taxon>Ascomycota</taxon>
        <taxon>Pezizomycotina</taxon>
        <taxon>Leotiomycetes</taxon>
        <taxon>Helotiales</taxon>
        <taxon>Hyaloscyphaceae</taxon>
        <taxon>Hyaloscypha</taxon>
    </lineage>
</organism>
<dbReference type="Proteomes" id="UP000235672">
    <property type="component" value="Unassembled WGS sequence"/>
</dbReference>
<dbReference type="STRING" id="1745343.A0A2J6QHA3"/>
<dbReference type="PROSITE" id="PS00061">
    <property type="entry name" value="ADH_SHORT"/>
    <property type="match status" value="1"/>
</dbReference>
<dbReference type="GO" id="GO:0005783">
    <property type="term" value="C:endoplasmic reticulum"/>
    <property type="evidence" value="ECO:0007669"/>
    <property type="project" value="TreeGrafter"/>
</dbReference>
<name>A0A2J6QHA3_9HELO</name>
<dbReference type="InterPro" id="IPR002347">
    <property type="entry name" value="SDR_fam"/>
</dbReference>
<protein>
    <submittedName>
        <fullName evidence="5">Short chain dehydrogenase/reductase-like protein</fullName>
    </submittedName>
</protein>
<reference evidence="5 6" key="1">
    <citation type="submission" date="2016-05" db="EMBL/GenBank/DDBJ databases">
        <title>A degradative enzymes factory behind the ericoid mycorrhizal symbiosis.</title>
        <authorList>
            <consortium name="DOE Joint Genome Institute"/>
            <person name="Martino E."/>
            <person name="Morin E."/>
            <person name="Grelet G."/>
            <person name="Kuo A."/>
            <person name="Kohler A."/>
            <person name="Daghino S."/>
            <person name="Barry K."/>
            <person name="Choi C."/>
            <person name="Cichocki N."/>
            <person name="Clum A."/>
            <person name="Copeland A."/>
            <person name="Hainaut M."/>
            <person name="Haridas S."/>
            <person name="Labutti K."/>
            <person name="Lindquist E."/>
            <person name="Lipzen A."/>
            <person name="Khouja H.-R."/>
            <person name="Murat C."/>
            <person name="Ohm R."/>
            <person name="Olson A."/>
            <person name="Spatafora J."/>
            <person name="Veneault-Fourrey C."/>
            <person name="Henrissat B."/>
            <person name="Grigoriev I."/>
            <person name="Martin F."/>
            <person name="Perotto S."/>
        </authorList>
    </citation>
    <scope>NUCLEOTIDE SEQUENCE [LARGE SCALE GENOMIC DNA]</scope>
    <source>
        <strain evidence="5 6">UAMH 7357</strain>
    </source>
</reference>
<dbReference type="AlphaFoldDB" id="A0A2J6QHA3"/>
<evidence type="ECO:0000256" key="3">
    <source>
        <dbReference type="ARBA" id="ARBA00023002"/>
    </source>
</evidence>
<dbReference type="CDD" id="cd05374">
    <property type="entry name" value="17beta-HSD-like_SDR_c"/>
    <property type="match status" value="1"/>
</dbReference>
<evidence type="ECO:0000256" key="4">
    <source>
        <dbReference type="RuleBase" id="RU000363"/>
    </source>
</evidence>
<sequence>MASVTPKKSVLITGCSPGGIGHSLAKEFHSKGLHVIATARNKDVLKDLEGMGMSTLSLDVTSTEDIENARKEVESLTGGKLDILVNNAGRNYTMPALDVDVDEARRTFEANFFSIVSITKAFTPLLIATKGLIVNIGSLAAIVPYVFGSIYNASKAALHAYSQTLRLELEPYDVRVMVVVTGGVQSRIARTERLLPDDSLYLEINREFTRRVTHSQEGAMPNEVYARGVVREALKPVWTQKKWLWRGNKTLMVWFVSRVLGGWVFDLALPRMFGLNRLKWLLKSEKRT</sequence>
<dbReference type="PANTHER" id="PTHR44169:SF6">
    <property type="entry name" value="NADPH-DEPENDENT 1-ACYLDIHYDROXYACETONE PHOSPHATE REDUCTASE"/>
    <property type="match status" value="1"/>
</dbReference>